<organism evidence="1 2">
    <name type="scientific">Chloroflexus aurantiacus (strain ATCC 29366 / DSM 635 / J-10-fl)</name>
    <dbReference type="NCBI Taxonomy" id="324602"/>
    <lineage>
        <taxon>Bacteria</taxon>
        <taxon>Bacillati</taxon>
        <taxon>Chloroflexota</taxon>
        <taxon>Chloroflexia</taxon>
        <taxon>Chloroflexales</taxon>
        <taxon>Chloroflexineae</taxon>
        <taxon>Chloroflexaceae</taxon>
        <taxon>Chloroflexus</taxon>
    </lineage>
</organism>
<dbReference type="EMBL" id="CP000909">
    <property type="protein sequence ID" value="ABY33711.1"/>
    <property type="molecule type" value="Genomic_DNA"/>
</dbReference>
<dbReference type="PANTHER" id="PTHR43235:SF1">
    <property type="entry name" value="GLUTAMINE AMIDOTRANSFERASE PB2B2.05-RELATED"/>
    <property type="match status" value="1"/>
</dbReference>
<dbReference type="FunFam" id="3.40.50.880:FF:000030">
    <property type="entry name" value="Gamma-glutamyl-gamma-aminobutyrate hydrolase PuuD"/>
    <property type="match status" value="1"/>
</dbReference>
<dbReference type="eggNOG" id="COG2071">
    <property type="taxonomic scope" value="Bacteria"/>
</dbReference>
<keyword evidence="2" id="KW-1185">Reference proteome</keyword>
<sequence>MNNQYRPLIGITTMHSGTSADGRELQAVRPTYLRAIEAAGGIPLIIYLTDDMSAVRRLYDLCDGILLPGGDDVDPAYYDEPPHPKLGAVDRQRDAVEIALARWAHAERKPLLGICRGLQVINVALGGSLYQDIPSQLATTIDHRANTRTRAWTELTHSLHILADSRLATVLHTTDIGCNTMHHQAIKQLAPGLRAVASAPDGIIEAFEALDDHYLLAVQCHPEHLWDSSEPRWQALFADFVNTCRERATNAHQAS</sequence>
<dbReference type="KEGG" id="cau:Caur_0462"/>
<dbReference type="SUPFAM" id="SSF52317">
    <property type="entry name" value="Class I glutamine amidotransferase-like"/>
    <property type="match status" value="1"/>
</dbReference>
<dbReference type="GO" id="GO:0033969">
    <property type="term" value="F:gamma-glutamyl-gamma-aminobutyrate hydrolase activity"/>
    <property type="evidence" value="ECO:0000318"/>
    <property type="project" value="GO_Central"/>
</dbReference>
<evidence type="ECO:0000313" key="1">
    <source>
        <dbReference type="EMBL" id="ABY33711.1"/>
    </source>
</evidence>
<gene>
    <name evidence="1" type="ordered locus">Caur_0462</name>
</gene>
<protein>
    <submittedName>
        <fullName evidence="1">Peptidase C26</fullName>
    </submittedName>
</protein>
<dbReference type="PATRIC" id="fig|324602.8.peg.525"/>
<dbReference type="AlphaFoldDB" id="A9WE51"/>
<proteinExistence type="predicted"/>
<dbReference type="Gene3D" id="3.40.50.880">
    <property type="match status" value="1"/>
</dbReference>
<name>A9WE51_CHLAA</name>
<dbReference type="STRING" id="324602.Caur_0462"/>
<dbReference type="PANTHER" id="PTHR43235">
    <property type="entry name" value="GLUTAMINE AMIDOTRANSFERASE PB2B2.05-RELATED"/>
    <property type="match status" value="1"/>
</dbReference>
<dbReference type="Proteomes" id="UP000002008">
    <property type="component" value="Chromosome"/>
</dbReference>
<dbReference type="InParanoid" id="A9WE51"/>
<dbReference type="EnsemblBacteria" id="ABY33711">
    <property type="protein sequence ID" value="ABY33711"/>
    <property type="gene ID" value="Caur_0462"/>
</dbReference>
<reference evidence="2" key="1">
    <citation type="journal article" date="2011" name="BMC Genomics">
        <title>Complete genome sequence of the filamentous anoxygenic phototrophic bacterium Chloroflexus aurantiacus.</title>
        <authorList>
            <person name="Tang K.H."/>
            <person name="Barry K."/>
            <person name="Chertkov O."/>
            <person name="Dalin E."/>
            <person name="Han C.S."/>
            <person name="Hauser L.J."/>
            <person name="Honchak B.M."/>
            <person name="Karbach L.E."/>
            <person name="Land M.L."/>
            <person name="Lapidus A."/>
            <person name="Larimer F.W."/>
            <person name="Mikhailova N."/>
            <person name="Pitluck S."/>
            <person name="Pierson B.K."/>
            <person name="Blankenship R.E."/>
        </authorList>
    </citation>
    <scope>NUCLEOTIDE SEQUENCE [LARGE SCALE GENOMIC DNA]</scope>
    <source>
        <strain evidence="2">ATCC 29366 / DSM 635 / J-10-fl</strain>
    </source>
</reference>
<dbReference type="InterPro" id="IPR029062">
    <property type="entry name" value="Class_I_gatase-like"/>
</dbReference>
<accession>A9WE51</accession>
<dbReference type="GO" id="GO:0006598">
    <property type="term" value="P:polyamine catabolic process"/>
    <property type="evidence" value="ECO:0000318"/>
    <property type="project" value="GO_Central"/>
</dbReference>
<evidence type="ECO:0000313" key="2">
    <source>
        <dbReference type="Proteomes" id="UP000002008"/>
    </source>
</evidence>
<dbReference type="HOGENOM" id="CLU_030756_2_0_0"/>
<dbReference type="PROSITE" id="PS51273">
    <property type="entry name" value="GATASE_TYPE_1"/>
    <property type="match status" value="1"/>
</dbReference>
<dbReference type="CDD" id="cd01745">
    <property type="entry name" value="GATase1_2"/>
    <property type="match status" value="1"/>
</dbReference>
<dbReference type="Pfam" id="PF07722">
    <property type="entry name" value="Peptidase_C26"/>
    <property type="match status" value="1"/>
</dbReference>
<dbReference type="RefSeq" id="WP_012256367.1">
    <property type="nucleotide sequence ID" value="NC_010175.1"/>
</dbReference>
<dbReference type="InterPro" id="IPR011697">
    <property type="entry name" value="Peptidase_C26"/>
</dbReference>
<dbReference type="InterPro" id="IPR044668">
    <property type="entry name" value="PuuD-like"/>
</dbReference>